<keyword evidence="4 5" id="KW-0269">Exonuclease</keyword>
<gene>
    <name evidence="5 10" type="primary">xseA</name>
    <name evidence="10" type="ORF">NCTC13291_01732</name>
</gene>
<dbReference type="AlphaFoldDB" id="A0A379N1U2"/>
<dbReference type="CDD" id="cd04489">
    <property type="entry name" value="ExoVII_LU_OBF"/>
    <property type="match status" value="1"/>
</dbReference>
<dbReference type="Pfam" id="PF02601">
    <property type="entry name" value="Exonuc_VII_L"/>
    <property type="match status" value="1"/>
</dbReference>
<evidence type="ECO:0000259" key="9">
    <source>
        <dbReference type="Pfam" id="PF13742"/>
    </source>
</evidence>
<evidence type="ECO:0000313" key="10">
    <source>
        <dbReference type="EMBL" id="SUE40175.1"/>
    </source>
</evidence>
<evidence type="ECO:0000256" key="4">
    <source>
        <dbReference type="ARBA" id="ARBA00022839"/>
    </source>
</evidence>
<evidence type="ECO:0000256" key="5">
    <source>
        <dbReference type="HAMAP-Rule" id="MF_00378"/>
    </source>
</evidence>
<dbReference type="HAMAP" id="MF_00378">
    <property type="entry name" value="Exonuc_7_L"/>
    <property type="match status" value="1"/>
</dbReference>
<dbReference type="EMBL" id="UGVN01000001">
    <property type="protein sequence ID" value="SUE40175.1"/>
    <property type="molecule type" value="Genomic_DNA"/>
</dbReference>
<dbReference type="GO" id="GO:0005737">
    <property type="term" value="C:cytoplasm"/>
    <property type="evidence" value="ECO:0007669"/>
    <property type="project" value="UniProtKB-SubCell"/>
</dbReference>
<dbReference type="GO" id="GO:0009318">
    <property type="term" value="C:exodeoxyribonuclease VII complex"/>
    <property type="evidence" value="ECO:0007669"/>
    <property type="project" value="UniProtKB-UniRule"/>
</dbReference>
<feature type="domain" description="Exonuclease VII large subunit C-terminal" evidence="8">
    <location>
        <begin position="137"/>
        <end position="471"/>
    </location>
</feature>
<dbReference type="EC" id="3.1.11.6" evidence="5"/>
<evidence type="ECO:0000256" key="3">
    <source>
        <dbReference type="ARBA" id="ARBA00022801"/>
    </source>
</evidence>
<dbReference type="InterPro" id="IPR025824">
    <property type="entry name" value="OB-fold_nuc-bd_dom"/>
</dbReference>
<evidence type="ECO:0000313" key="11">
    <source>
        <dbReference type="Proteomes" id="UP000254919"/>
    </source>
</evidence>
<dbReference type="InterPro" id="IPR003753">
    <property type="entry name" value="Exonuc_VII_L"/>
</dbReference>
<protein>
    <recommendedName>
        <fullName evidence="5">Exodeoxyribonuclease 7 large subunit</fullName>
        <ecNumber evidence="5">3.1.11.6</ecNumber>
    </recommendedName>
    <alternativeName>
        <fullName evidence="5">Exodeoxyribonuclease VII large subunit</fullName>
        <shortName evidence="5">Exonuclease VII large subunit</shortName>
    </alternativeName>
</protein>
<dbReference type="GO" id="GO:0006308">
    <property type="term" value="P:DNA catabolic process"/>
    <property type="evidence" value="ECO:0007669"/>
    <property type="project" value="UniProtKB-UniRule"/>
</dbReference>
<evidence type="ECO:0000256" key="7">
    <source>
        <dbReference type="SAM" id="MobiDB-lite"/>
    </source>
</evidence>
<dbReference type="NCBIfam" id="TIGR00237">
    <property type="entry name" value="xseA"/>
    <property type="match status" value="1"/>
</dbReference>
<reference evidence="10 11" key="1">
    <citation type="submission" date="2018-06" db="EMBL/GenBank/DDBJ databases">
        <authorList>
            <consortium name="Pathogen Informatics"/>
            <person name="Doyle S."/>
        </authorList>
    </citation>
    <scope>NUCLEOTIDE SEQUENCE [LARGE SCALE GENOMIC DNA]</scope>
    <source>
        <strain evidence="10 11">NCTC13291</strain>
    </source>
</reference>
<comment type="catalytic activity">
    <reaction evidence="5 6">
        <text>Exonucleolytic cleavage in either 5'- to 3'- or 3'- to 5'-direction to yield nucleoside 5'-phosphates.</text>
        <dbReference type="EC" id="3.1.11.6"/>
    </reaction>
</comment>
<keyword evidence="2 5" id="KW-0540">Nuclease</keyword>
<dbReference type="RefSeq" id="WP_019462260.1">
    <property type="nucleotide sequence ID" value="NZ_AP031462.1"/>
</dbReference>
<evidence type="ECO:0000256" key="6">
    <source>
        <dbReference type="RuleBase" id="RU004355"/>
    </source>
</evidence>
<keyword evidence="1 5" id="KW-0963">Cytoplasm</keyword>
<dbReference type="Pfam" id="PF13742">
    <property type="entry name" value="tRNA_anti_2"/>
    <property type="match status" value="1"/>
</dbReference>
<comment type="function">
    <text evidence="5">Bidirectionally degrades single-stranded DNA into large acid-insoluble oligonucleotides, which are then degraded further into small acid-soluble oligonucleotides.</text>
</comment>
<dbReference type="PANTHER" id="PTHR30008">
    <property type="entry name" value="EXODEOXYRIBONUCLEASE 7 LARGE SUBUNIT"/>
    <property type="match status" value="1"/>
</dbReference>
<evidence type="ECO:0000256" key="1">
    <source>
        <dbReference type="ARBA" id="ARBA00022490"/>
    </source>
</evidence>
<sequence length="494" mass="53555">MSETAASAAKGSPGASNIPEYTVAEISGAVKRTLESSFGRVRIRGEVTECRPYGANRFYFSLKDEGGQIRAVIWAWSAGRTGLRPENGTEVIATGKITAYGDRSTYQIVVDRLDYAGEGALLARVERLRKALEAEGLFGEERKRPLPGLPRVIGVVTSAQGAVIQDIRTTLLRRFPSRILLWPVAVQGTGAAEQVAAAIAGFNALPEGFPRPDVLIVARGGGSLEDLMAFNEEIVVRAAAASQIPLISAVGHETDTTLIDFASDRRAPTPTAAAELAVPSRTELLAQVQQRALRLTRAGQSHLDQVRYRLARATAALPDLPGMLLNARQRLDDRGERLALAPRVLLRDRRARLNDAAARLLHPREMLAARRARLQLLESRSGAAVSRVLDRAARQFARLPDPTPRLRFRLREGRLALDGLSARLEGASYQGLLERGFALVRDGEGRPVTRAAQVDPGARLQIEFADGVIEAADTRGAPPKRPRTPKAKEQGSLL</sequence>
<proteinExistence type="inferred from homology"/>
<feature type="region of interest" description="Disordered" evidence="7">
    <location>
        <begin position="470"/>
        <end position="494"/>
    </location>
</feature>
<name>A0A379N1U2_9PROT</name>
<dbReference type="InterPro" id="IPR020579">
    <property type="entry name" value="Exonuc_VII_lsu_C"/>
</dbReference>
<dbReference type="GO" id="GO:0008855">
    <property type="term" value="F:exodeoxyribonuclease VII activity"/>
    <property type="evidence" value="ECO:0007669"/>
    <property type="project" value="UniProtKB-UniRule"/>
</dbReference>
<dbReference type="GO" id="GO:0003676">
    <property type="term" value="F:nucleic acid binding"/>
    <property type="evidence" value="ECO:0007669"/>
    <property type="project" value="InterPro"/>
</dbReference>
<accession>A0A379N1U2</accession>
<organism evidence="10 11">
    <name type="scientific">Roseomonas mucosa</name>
    <dbReference type="NCBI Taxonomy" id="207340"/>
    <lineage>
        <taxon>Bacteria</taxon>
        <taxon>Pseudomonadati</taxon>
        <taxon>Pseudomonadota</taxon>
        <taxon>Alphaproteobacteria</taxon>
        <taxon>Acetobacterales</taxon>
        <taxon>Roseomonadaceae</taxon>
        <taxon>Roseomonas</taxon>
    </lineage>
</organism>
<dbReference type="PANTHER" id="PTHR30008:SF0">
    <property type="entry name" value="EXODEOXYRIBONUCLEASE 7 LARGE SUBUNIT"/>
    <property type="match status" value="1"/>
</dbReference>
<comment type="subunit">
    <text evidence="5">Heterooligomer composed of large and small subunits.</text>
</comment>
<feature type="domain" description="OB-fold nucleic acid binding" evidence="9">
    <location>
        <begin position="21"/>
        <end position="113"/>
    </location>
</feature>
<dbReference type="Proteomes" id="UP000254919">
    <property type="component" value="Unassembled WGS sequence"/>
</dbReference>
<evidence type="ECO:0000256" key="2">
    <source>
        <dbReference type="ARBA" id="ARBA00022722"/>
    </source>
</evidence>
<keyword evidence="3 5" id="KW-0378">Hydrolase</keyword>
<comment type="subcellular location">
    <subcellularLocation>
        <location evidence="5 6">Cytoplasm</location>
    </subcellularLocation>
</comment>
<evidence type="ECO:0000259" key="8">
    <source>
        <dbReference type="Pfam" id="PF02601"/>
    </source>
</evidence>
<comment type="similarity">
    <text evidence="5 6">Belongs to the XseA family.</text>
</comment>